<dbReference type="PRINTS" id="PR00207">
    <property type="entry name" value="FLAGELLIN"/>
</dbReference>
<accession>A0ABY9JWL2</accession>
<evidence type="ECO:0000256" key="4">
    <source>
        <dbReference type="RuleBase" id="RU362073"/>
    </source>
</evidence>
<evidence type="ECO:0000259" key="5">
    <source>
        <dbReference type="Pfam" id="PF00669"/>
    </source>
</evidence>
<evidence type="ECO:0000256" key="1">
    <source>
        <dbReference type="ARBA" id="ARBA00005709"/>
    </source>
</evidence>
<feature type="domain" description="Flagellin C-terminal" evidence="6">
    <location>
        <begin position="325"/>
        <end position="410"/>
    </location>
</feature>
<dbReference type="InterPro" id="IPR042187">
    <property type="entry name" value="Flagellin_C_sub2"/>
</dbReference>
<dbReference type="InterPro" id="IPR001029">
    <property type="entry name" value="Flagellin_N"/>
</dbReference>
<evidence type="ECO:0000256" key="3">
    <source>
        <dbReference type="ARBA" id="ARBA00023143"/>
    </source>
</evidence>
<dbReference type="PANTHER" id="PTHR42792">
    <property type="entry name" value="FLAGELLIN"/>
    <property type="match status" value="1"/>
</dbReference>
<dbReference type="InterPro" id="IPR046358">
    <property type="entry name" value="Flagellin_C"/>
</dbReference>
<name>A0ABY9JWL2_9BACI</name>
<dbReference type="Pfam" id="PF00700">
    <property type="entry name" value="Flagellin_C"/>
    <property type="match status" value="1"/>
</dbReference>
<keyword evidence="8" id="KW-1185">Reference proteome</keyword>
<dbReference type="Gene3D" id="3.30.70.2120">
    <property type="match status" value="1"/>
</dbReference>
<sequence>MRINHNIAALNTYRQLSGANEAQGKSMEKLSSGLRINRAGDDATGLAISEKMRGQIRGLDQASRNAQDGISLIQTAEGALSETTEILQRMRELATQASNDTYTTNDRDEIQKEINELTSEINRIGNTTEFNTQKLLNGEKEDGFSGTSAGQVSVGGLTFDFSEGAGLEGYTIVTGKVADATTPAATIDTDAKTITIDGDFTDAGGTKVTAAALETEINKALATDGFTETVTVGGTANDGTTTDAVSGVITGGAGAGAGLQFQIGANQNQSLTLEISDMRAAALGLTGTAGTASFTGTNTVTDGTNSTTNEAALDVSTAENASNAITVINNAINSVSAERSKLGATQNRLEHTITNLDTSSENLTAAESRIRDVDMAKEMMEQTKNSILAQASQAMLAQANQMPQGVLQLLQ</sequence>
<organism evidence="7 8">
    <name type="scientific">Bacillus carboniphilus</name>
    <dbReference type="NCBI Taxonomy" id="86663"/>
    <lineage>
        <taxon>Bacteria</taxon>
        <taxon>Bacillati</taxon>
        <taxon>Bacillota</taxon>
        <taxon>Bacilli</taxon>
        <taxon>Bacillales</taxon>
        <taxon>Bacillaceae</taxon>
        <taxon>Bacillus</taxon>
    </lineage>
</organism>
<keyword evidence="7" id="KW-0969">Cilium</keyword>
<gene>
    <name evidence="7" type="ORF">LC087_01270</name>
</gene>
<dbReference type="Proteomes" id="UP001197974">
    <property type="component" value="Chromosome"/>
</dbReference>
<dbReference type="Gene3D" id="1.20.1330.10">
    <property type="entry name" value="f41 fragment of flagellin, N-terminal domain"/>
    <property type="match status" value="1"/>
</dbReference>
<keyword evidence="7" id="KW-0282">Flagellum</keyword>
<dbReference type="PANTHER" id="PTHR42792:SF2">
    <property type="entry name" value="FLAGELLIN"/>
    <property type="match status" value="1"/>
</dbReference>
<dbReference type="Gene3D" id="6.10.10.10">
    <property type="entry name" value="Flagellar export chaperone, C-terminal domain"/>
    <property type="match status" value="1"/>
</dbReference>
<comment type="subcellular location">
    <subcellularLocation>
        <location evidence="4">Secreted</location>
    </subcellularLocation>
    <subcellularLocation>
        <location evidence="4">Bacterial flagellum</location>
    </subcellularLocation>
</comment>
<dbReference type="SUPFAM" id="SSF64518">
    <property type="entry name" value="Phase 1 flagellin"/>
    <property type="match status" value="1"/>
</dbReference>
<dbReference type="RefSeq" id="WP_306019833.1">
    <property type="nucleotide sequence ID" value="NZ_CP129013.1"/>
</dbReference>
<reference evidence="7 8" key="1">
    <citation type="submission" date="2023-06" db="EMBL/GenBank/DDBJ databases">
        <title>Five Gram-positive bacteria isolated from mangrove sediments in Shenzhen, Guangdong, China.</title>
        <authorList>
            <person name="Yu S."/>
            <person name="Zheng W."/>
            <person name="Huang Y."/>
        </authorList>
    </citation>
    <scope>NUCLEOTIDE SEQUENCE [LARGE SCALE GENOMIC DNA]</scope>
    <source>
        <strain evidence="7 8">SaN35-3</strain>
    </source>
</reference>
<keyword evidence="3 4" id="KW-0975">Bacterial flagellum</keyword>
<comment type="similarity">
    <text evidence="1 4">Belongs to the bacterial flagellin family.</text>
</comment>
<comment type="function">
    <text evidence="4">Flagellin is the subunit protein which polymerizes to form the filaments of bacterial flagella.</text>
</comment>
<evidence type="ECO:0000313" key="7">
    <source>
        <dbReference type="EMBL" id="WLR42898.1"/>
    </source>
</evidence>
<feature type="domain" description="Flagellin N-terminal" evidence="5">
    <location>
        <begin position="3"/>
        <end position="139"/>
    </location>
</feature>
<proteinExistence type="inferred from homology"/>
<dbReference type="Pfam" id="PF00669">
    <property type="entry name" value="Flagellin_N"/>
    <property type="match status" value="1"/>
</dbReference>
<evidence type="ECO:0000259" key="6">
    <source>
        <dbReference type="Pfam" id="PF00700"/>
    </source>
</evidence>
<evidence type="ECO:0000313" key="8">
    <source>
        <dbReference type="Proteomes" id="UP001197974"/>
    </source>
</evidence>
<evidence type="ECO:0000256" key="2">
    <source>
        <dbReference type="ARBA" id="ARBA00020110"/>
    </source>
</evidence>
<dbReference type="InterPro" id="IPR001492">
    <property type="entry name" value="Flagellin"/>
</dbReference>
<keyword evidence="7" id="KW-0966">Cell projection</keyword>
<keyword evidence="4" id="KW-0964">Secreted</keyword>
<dbReference type="EMBL" id="CP129013">
    <property type="protein sequence ID" value="WLR42898.1"/>
    <property type="molecule type" value="Genomic_DNA"/>
</dbReference>
<protein>
    <recommendedName>
        <fullName evidence="2 4">Flagellin</fullName>
    </recommendedName>
</protein>